<reference evidence="9" key="1">
    <citation type="submission" date="2022-11" db="UniProtKB">
        <authorList>
            <consortium name="WormBaseParasite"/>
        </authorList>
    </citation>
    <scope>IDENTIFICATION</scope>
</reference>
<comment type="subunit">
    <text evidence="2">Monomer.</text>
</comment>
<keyword evidence="5" id="KW-0862">Zinc</keyword>
<dbReference type="AlphaFoldDB" id="A0A914C3J3"/>
<keyword evidence="6" id="KW-0539">Nucleus</keyword>
<dbReference type="PANTHER" id="PTHR13204:SF1">
    <property type="entry name" value="ESTER HYDROLASE C11ORF54"/>
    <property type="match status" value="1"/>
</dbReference>
<dbReference type="InterPro" id="IPR015021">
    <property type="entry name" value="C11orf54_DUF1907"/>
</dbReference>
<evidence type="ECO:0000313" key="9">
    <source>
        <dbReference type="WBParaSite" id="ACRNAN_Path_211.g760.t1"/>
    </source>
</evidence>
<name>A0A914C3J3_9BILA</name>
<dbReference type="WBParaSite" id="ACRNAN_Path_211.g760.t1">
    <property type="protein sequence ID" value="ACRNAN_Path_211.g760.t1"/>
    <property type="gene ID" value="ACRNAN_Path_211.g760"/>
</dbReference>
<dbReference type="GO" id="GO:0008270">
    <property type="term" value="F:zinc ion binding"/>
    <property type="evidence" value="ECO:0007669"/>
    <property type="project" value="TreeGrafter"/>
</dbReference>
<sequence>MKDFSTQLSQKLHTFVPKLNELKKILERELKKNFQDVTIEIVPCPNLKEAPFNMTGAGIGDHLRIAEIGGLGNLYPEIEKEKFYDLKQICTECELPKAFIFGPGAGPWHVVGKNSECVADANFTEEPPKVNMHIMKLDDENFPEAQNIDIPNMCLMANLAVSDGAPKKDILKIEAKIRTNESNFPETIRRALAEHYPGQLVSMCGVFILKKGTAKFHIMQDFPHRPWNSREEKNTDFLKFFEMNAPIVCTTVFHSYDPGLSLRLEHTHCFSEHGDGGHYHHDTTPDIVEYEGYFLPADQLYRIDQVENP</sequence>
<feature type="domain" description="DUF1907" evidence="7">
    <location>
        <begin position="25"/>
        <end position="303"/>
    </location>
</feature>
<keyword evidence="3" id="KW-0479">Metal-binding</keyword>
<evidence type="ECO:0000256" key="6">
    <source>
        <dbReference type="ARBA" id="ARBA00023242"/>
    </source>
</evidence>
<dbReference type="Pfam" id="PF08925">
    <property type="entry name" value="DUF1907"/>
    <property type="match status" value="1"/>
</dbReference>
<proteinExistence type="predicted"/>
<evidence type="ECO:0000256" key="1">
    <source>
        <dbReference type="ARBA" id="ARBA00004123"/>
    </source>
</evidence>
<protein>
    <submittedName>
        <fullName evidence="9">DUF1907 domain-containing protein</fullName>
    </submittedName>
</protein>
<dbReference type="SUPFAM" id="SSF117856">
    <property type="entry name" value="AF0104/ALDC/Ptd012-like"/>
    <property type="match status" value="1"/>
</dbReference>
<evidence type="ECO:0000256" key="5">
    <source>
        <dbReference type="ARBA" id="ARBA00022833"/>
    </source>
</evidence>
<evidence type="ECO:0000256" key="4">
    <source>
        <dbReference type="ARBA" id="ARBA00022801"/>
    </source>
</evidence>
<organism evidence="8 9">
    <name type="scientific">Acrobeloides nanus</name>
    <dbReference type="NCBI Taxonomy" id="290746"/>
    <lineage>
        <taxon>Eukaryota</taxon>
        <taxon>Metazoa</taxon>
        <taxon>Ecdysozoa</taxon>
        <taxon>Nematoda</taxon>
        <taxon>Chromadorea</taxon>
        <taxon>Rhabditida</taxon>
        <taxon>Tylenchina</taxon>
        <taxon>Cephalobomorpha</taxon>
        <taxon>Cephaloboidea</taxon>
        <taxon>Cephalobidae</taxon>
        <taxon>Acrobeloides</taxon>
    </lineage>
</organism>
<dbReference type="Proteomes" id="UP000887540">
    <property type="component" value="Unplaced"/>
</dbReference>
<dbReference type="CDD" id="cd17298">
    <property type="entry name" value="DUF1907"/>
    <property type="match status" value="1"/>
</dbReference>
<evidence type="ECO:0000259" key="7">
    <source>
        <dbReference type="SMART" id="SM01168"/>
    </source>
</evidence>
<evidence type="ECO:0000256" key="2">
    <source>
        <dbReference type="ARBA" id="ARBA00011245"/>
    </source>
</evidence>
<accession>A0A914C3J3</accession>
<comment type="subcellular location">
    <subcellularLocation>
        <location evidence="1">Nucleus</location>
    </subcellularLocation>
</comment>
<dbReference type="GO" id="GO:0005634">
    <property type="term" value="C:nucleus"/>
    <property type="evidence" value="ECO:0007669"/>
    <property type="project" value="UniProtKB-SubCell"/>
</dbReference>
<dbReference type="GO" id="GO:0016788">
    <property type="term" value="F:hydrolase activity, acting on ester bonds"/>
    <property type="evidence" value="ECO:0007669"/>
    <property type="project" value="TreeGrafter"/>
</dbReference>
<keyword evidence="4" id="KW-0378">Hydrolase</keyword>
<dbReference type="PANTHER" id="PTHR13204">
    <property type="entry name" value="PTD012 PROTEIN"/>
    <property type="match status" value="1"/>
</dbReference>
<evidence type="ECO:0000313" key="8">
    <source>
        <dbReference type="Proteomes" id="UP000887540"/>
    </source>
</evidence>
<keyword evidence="8" id="KW-1185">Reference proteome</keyword>
<dbReference type="SMART" id="SM01168">
    <property type="entry name" value="DUF1907"/>
    <property type="match status" value="1"/>
</dbReference>
<evidence type="ECO:0000256" key="3">
    <source>
        <dbReference type="ARBA" id="ARBA00022723"/>
    </source>
</evidence>